<evidence type="ECO:0000256" key="1">
    <source>
        <dbReference type="ARBA" id="ARBA00023125"/>
    </source>
</evidence>
<reference evidence="4 5" key="1">
    <citation type="submission" date="2018-11" db="EMBL/GenBank/DDBJ databases">
        <title>Complete genome sequence of Nocardioides baekrokdamisoli strain KCTC 39748.</title>
        <authorList>
            <person name="Kang S.W."/>
            <person name="Lee K.C."/>
            <person name="Kim K.K."/>
            <person name="Kim J.S."/>
            <person name="Kim D.S."/>
            <person name="Ko S.H."/>
            <person name="Yang S.H."/>
            <person name="Shin Y.K."/>
            <person name="Lee J.S."/>
        </authorList>
    </citation>
    <scope>NUCLEOTIDE SEQUENCE [LARGE SCALE GENOMIC DNA]</scope>
    <source>
        <strain evidence="4 5">KCTC 39748</strain>
    </source>
</reference>
<evidence type="ECO:0000313" key="4">
    <source>
        <dbReference type="EMBL" id="BBH18451.1"/>
    </source>
</evidence>
<evidence type="ECO:0000256" key="2">
    <source>
        <dbReference type="PROSITE-ProRule" id="PRU00335"/>
    </source>
</evidence>
<dbReference type="SUPFAM" id="SSF46689">
    <property type="entry name" value="Homeodomain-like"/>
    <property type="match status" value="1"/>
</dbReference>
<dbReference type="PROSITE" id="PS50977">
    <property type="entry name" value="HTH_TETR_2"/>
    <property type="match status" value="1"/>
</dbReference>
<feature type="domain" description="HTH tetR-type" evidence="3">
    <location>
        <begin position="1"/>
        <end position="46"/>
    </location>
</feature>
<evidence type="ECO:0000313" key="5">
    <source>
        <dbReference type="Proteomes" id="UP000271573"/>
    </source>
</evidence>
<keyword evidence="1 2" id="KW-0238">DNA-binding</keyword>
<gene>
    <name evidence="4" type="ORF">Back2_27380</name>
</gene>
<keyword evidence="5" id="KW-1185">Reference proteome</keyword>
<evidence type="ECO:0000259" key="3">
    <source>
        <dbReference type="PROSITE" id="PS50977"/>
    </source>
</evidence>
<dbReference type="KEGG" id="nbe:Back2_27380"/>
<dbReference type="GO" id="GO:0003677">
    <property type="term" value="F:DNA binding"/>
    <property type="evidence" value="ECO:0007669"/>
    <property type="project" value="UniProtKB-UniRule"/>
</dbReference>
<accession>A0A3G9IXM9</accession>
<dbReference type="EMBL" id="AP019307">
    <property type="protein sequence ID" value="BBH18451.1"/>
    <property type="molecule type" value="Genomic_DNA"/>
</dbReference>
<organism evidence="4 5">
    <name type="scientific">Nocardioides baekrokdamisoli</name>
    <dbReference type="NCBI Taxonomy" id="1804624"/>
    <lineage>
        <taxon>Bacteria</taxon>
        <taxon>Bacillati</taxon>
        <taxon>Actinomycetota</taxon>
        <taxon>Actinomycetes</taxon>
        <taxon>Propionibacteriales</taxon>
        <taxon>Nocardioidaceae</taxon>
        <taxon>Nocardioides</taxon>
    </lineage>
</organism>
<proteinExistence type="predicted"/>
<sequence>MIAAGEPVSVQSLAERAGVSRATAYRYFTNADSIVLNASLPAADNPFRDPQWEPPGSGEYADLPIRMGQVVVATSEWAFDHANELRSVLAASLSPDSATRGMSRVGKLNRGRWIDSVLADLPPDIDPETRQRLTNALMPLFGADAVVWTTDAAELDRDQAIDQLRWTAETLVRAVLAQS</sequence>
<dbReference type="InterPro" id="IPR009057">
    <property type="entry name" value="Homeodomain-like_sf"/>
</dbReference>
<dbReference type="AlphaFoldDB" id="A0A3G9IXM9"/>
<feature type="DNA-binding region" description="H-T-H motif" evidence="2">
    <location>
        <begin position="9"/>
        <end position="28"/>
    </location>
</feature>
<protein>
    <recommendedName>
        <fullName evidence="3">HTH tetR-type domain-containing protein</fullName>
    </recommendedName>
</protein>
<name>A0A3G9IXM9_9ACTN</name>
<dbReference type="Gene3D" id="1.10.357.10">
    <property type="entry name" value="Tetracycline Repressor, domain 2"/>
    <property type="match status" value="1"/>
</dbReference>
<dbReference type="Pfam" id="PF00440">
    <property type="entry name" value="TetR_N"/>
    <property type="match status" value="1"/>
</dbReference>
<dbReference type="InterPro" id="IPR001647">
    <property type="entry name" value="HTH_TetR"/>
</dbReference>
<dbReference type="Proteomes" id="UP000271573">
    <property type="component" value="Chromosome"/>
</dbReference>